<evidence type="ECO:0000256" key="7">
    <source>
        <dbReference type="ARBA" id="ARBA00023136"/>
    </source>
</evidence>
<evidence type="ECO:0000256" key="13">
    <source>
        <dbReference type="SAM" id="MobiDB-lite"/>
    </source>
</evidence>
<evidence type="ECO:0000256" key="6">
    <source>
        <dbReference type="ARBA" id="ARBA00022729"/>
    </source>
</evidence>
<reference evidence="14 15" key="1">
    <citation type="submission" date="2020-11" db="EMBL/GenBank/DDBJ databases">
        <title>Kefir isolates.</title>
        <authorList>
            <person name="Marcisauskas S."/>
            <person name="Kim Y."/>
            <person name="Blasche S."/>
        </authorList>
    </citation>
    <scope>NUCLEOTIDE SEQUENCE [LARGE SCALE GENOMIC DNA]</scope>
    <source>
        <strain evidence="14 15">OG2</strain>
    </source>
</reference>
<evidence type="ECO:0000256" key="10">
    <source>
        <dbReference type="ARBA" id="ARBA00023288"/>
    </source>
</evidence>
<proteinExistence type="inferred from homology"/>
<keyword evidence="8" id="KW-1015">Disulfide bond</keyword>
<dbReference type="EC" id="2.4.1.-" evidence="12"/>
<dbReference type="Pfam" id="PF03198">
    <property type="entry name" value="Glyco_hydro_72"/>
    <property type="match status" value="1"/>
</dbReference>
<dbReference type="InterPro" id="IPR017853">
    <property type="entry name" value="GH"/>
</dbReference>
<evidence type="ECO:0000256" key="3">
    <source>
        <dbReference type="ARBA" id="ARBA00007528"/>
    </source>
</evidence>
<keyword evidence="10 12" id="KW-0449">Lipoprotein</keyword>
<dbReference type="GO" id="GO:0031505">
    <property type="term" value="P:fungal-type cell wall organization"/>
    <property type="evidence" value="ECO:0007669"/>
    <property type="project" value="TreeGrafter"/>
</dbReference>
<keyword evidence="6 12" id="KW-0732">Signal</keyword>
<dbReference type="SUPFAM" id="SSF51445">
    <property type="entry name" value="(Trans)glycosidases"/>
    <property type="match status" value="1"/>
</dbReference>
<evidence type="ECO:0000256" key="9">
    <source>
        <dbReference type="ARBA" id="ARBA00023180"/>
    </source>
</evidence>
<feature type="chain" id="PRO_5040541415" description="1,3-beta-glucanosyltransferase" evidence="12">
    <location>
        <begin position="23"/>
        <end position="484"/>
    </location>
</feature>
<feature type="signal peptide" evidence="12">
    <location>
        <begin position="1"/>
        <end position="22"/>
    </location>
</feature>
<dbReference type="PANTHER" id="PTHR31468:SF5">
    <property type="entry name" value="1,3-BETA-GLUCANOSYLTRANSFERASE GAS5"/>
    <property type="match status" value="1"/>
</dbReference>
<feature type="compositionally biased region" description="Low complexity" evidence="13">
    <location>
        <begin position="415"/>
        <end position="455"/>
    </location>
</feature>
<dbReference type="PANTHER" id="PTHR31468">
    <property type="entry name" value="1,3-BETA-GLUCANOSYLTRANSFERASE GAS1"/>
    <property type="match status" value="1"/>
</dbReference>
<gene>
    <name evidence="14" type="primary">GAS5</name>
    <name evidence="14" type="ORF">C6P45_003189</name>
</gene>
<dbReference type="EMBL" id="PUHR01000031">
    <property type="protein sequence ID" value="KAG0669907.1"/>
    <property type="molecule type" value="Genomic_DNA"/>
</dbReference>
<dbReference type="FunFam" id="3.20.20.80:FF:000032">
    <property type="entry name" value="1,3-beta-glucanosyltransferase"/>
    <property type="match status" value="1"/>
</dbReference>
<dbReference type="Gene3D" id="3.20.20.80">
    <property type="entry name" value="Glycosidases"/>
    <property type="match status" value="1"/>
</dbReference>
<evidence type="ECO:0000256" key="1">
    <source>
        <dbReference type="ARBA" id="ARBA00004196"/>
    </source>
</evidence>
<dbReference type="InterPro" id="IPR004886">
    <property type="entry name" value="Glucanosyltransferase"/>
</dbReference>
<feature type="region of interest" description="Disordered" evidence="13">
    <location>
        <begin position="415"/>
        <end position="463"/>
    </location>
</feature>
<dbReference type="Proteomes" id="UP000750334">
    <property type="component" value="Unassembled WGS sequence"/>
</dbReference>
<evidence type="ECO:0000256" key="11">
    <source>
        <dbReference type="ARBA" id="ARBA00023316"/>
    </source>
</evidence>
<evidence type="ECO:0000256" key="12">
    <source>
        <dbReference type="RuleBase" id="RU361209"/>
    </source>
</evidence>
<keyword evidence="7 12" id="KW-0472">Membrane</keyword>
<dbReference type="GO" id="GO:0098552">
    <property type="term" value="C:side of membrane"/>
    <property type="evidence" value="ECO:0007669"/>
    <property type="project" value="UniProtKB-KW"/>
</dbReference>
<protein>
    <recommendedName>
        <fullName evidence="12">1,3-beta-glucanosyltransferase</fullName>
        <ecNumber evidence="12">2.4.1.-</ecNumber>
    </recommendedName>
</protein>
<evidence type="ECO:0000313" key="14">
    <source>
        <dbReference type="EMBL" id="KAG0669907.1"/>
    </source>
</evidence>
<evidence type="ECO:0000256" key="2">
    <source>
        <dbReference type="ARBA" id="ARBA00004589"/>
    </source>
</evidence>
<dbReference type="GO" id="GO:0071970">
    <property type="term" value="P:fungal-type cell wall (1-&gt;3)-beta-D-glucan biosynthetic process"/>
    <property type="evidence" value="ECO:0007669"/>
    <property type="project" value="TreeGrafter"/>
</dbReference>
<comment type="subcellular location">
    <subcellularLocation>
        <location evidence="1">Cell envelope</location>
    </subcellularLocation>
    <subcellularLocation>
        <location evidence="12">Cell membrane</location>
        <topology evidence="12">Lipid-anchor</topology>
        <topology evidence="12">GPI-anchor</topology>
    </subcellularLocation>
    <subcellularLocation>
        <location evidence="2">Membrane</location>
        <topology evidence="2">Lipid-anchor</topology>
        <topology evidence="2">GPI-anchor</topology>
    </subcellularLocation>
</comment>
<keyword evidence="9" id="KW-0325">Glycoprotein</keyword>
<keyword evidence="11" id="KW-0961">Cell wall biogenesis/degradation</keyword>
<dbReference type="AlphaFoldDB" id="A0A9P6WE82"/>
<organism evidence="14 15">
    <name type="scientific">Maudiozyma exigua</name>
    <name type="common">Yeast</name>
    <name type="synonym">Kazachstania exigua</name>
    <dbReference type="NCBI Taxonomy" id="34358"/>
    <lineage>
        <taxon>Eukaryota</taxon>
        <taxon>Fungi</taxon>
        <taxon>Dikarya</taxon>
        <taxon>Ascomycota</taxon>
        <taxon>Saccharomycotina</taxon>
        <taxon>Saccharomycetes</taxon>
        <taxon>Saccharomycetales</taxon>
        <taxon>Saccharomycetaceae</taxon>
        <taxon>Maudiozyma</taxon>
    </lineage>
</organism>
<comment type="function">
    <text evidence="12">Splits internally a 1,3-beta-glucan molecule and transfers the newly generated reducing end (the donor) to the non-reducing end of another 1,3-beta-glucan molecule (the acceptor) forming a 1,3-beta linkage, resulting in the elongation of 1,3-beta-glucan chains in the cell wall.</text>
</comment>
<evidence type="ECO:0000256" key="8">
    <source>
        <dbReference type="ARBA" id="ARBA00023157"/>
    </source>
</evidence>
<comment type="caution">
    <text evidence="14">The sequence shown here is derived from an EMBL/GenBank/DDBJ whole genome shotgun (WGS) entry which is preliminary data.</text>
</comment>
<accession>A0A9P6WE82</accession>
<dbReference type="GO" id="GO:0005886">
    <property type="term" value="C:plasma membrane"/>
    <property type="evidence" value="ECO:0007669"/>
    <property type="project" value="UniProtKB-SubCell"/>
</dbReference>
<dbReference type="OrthoDB" id="421038at2759"/>
<comment type="similarity">
    <text evidence="3 12">Belongs to the glycosyl hydrolase 72 family.</text>
</comment>
<name>A0A9P6WE82_MAUEX</name>
<sequence length="484" mass="52523">MRLSNIIQSVLTITTLSNFVAAENSTNNNTPPIKVSGNAFYNSDTNERFYIRGVDYQPGGSSNLTDPLADVEICSRDVPVFKDLGINTVRVYTVDNSLDHSECMKLLSDAGIYLILDVNTPTSAISRINPSCSYNADYLQNVFATIDTFSNYDNVLGFFAGNEVINSDNTTNTATYVKAVVRDMKKYIKARNYRTIPVGYSAADIVANRQTSAEYFNCGDDADARIDMFGVNDYSWCGPSSFTVSGYATKMQLYKNYSVPIFLSEFGCNKVVSNRPFTEIEAIYSTQMSSVFSGGLVYEYSNETNNYGLVKINEDGTNVTKLTDYENLKSEYAKVSNPEGDGGAYSGNDYSTCPDYVKGTWEANNTLPEMPSAASAYFKSGAGEPMGTYISTQNSCHEDDDDDIASLSSILSSSTTSEATSSVESSSTAVNSTTSSISTTMSSSAVSSSSRSSTSKSKHSKGVANSLDIPPIFQLLSQVFGYLL</sequence>
<evidence type="ECO:0000313" key="15">
    <source>
        <dbReference type="Proteomes" id="UP000750334"/>
    </source>
</evidence>
<evidence type="ECO:0000256" key="4">
    <source>
        <dbReference type="ARBA" id="ARBA00022622"/>
    </source>
</evidence>
<dbReference type="GO" id="GO:0009277">
    <property type="term" value="C:fungal-type cell wall"/>
    <property type="evidence" value="ECO:0007669"/>
    <property type="project" value="UniProtKB-ARBA"/>
</dbReference>
<keyword evidence="15" id="KW-1185">Reference proteome</keyword>
<keyword evidence="4 12" id="KW-0336">GPI-anchor</keyword>
<keyword evidence="5 12" id="KW-0808">Transferase</keyword>
<evidence type="ECO:0000256" key="5">
    <source>
        <dbReference type="ARBA" id="ARBA00022679"/>
    </source>
</evidence>
<dbReference type="GO" id="GO:0042124">
    <property type="term" value="F:1,3-beta-glucanosyltransferase activity"/>
    <property type="evidence" value="ECO:0007669"/>
    <property type="project" value="TreeGrafter"/>
</dbReference>